<evidence type="ECO:0000313" key="2">
    <source>
        <dbReference type="Proteomes" id="UP000249135"/>
    </source>
</evidence>
<reference evidence="1 2" key="1">
    <citation type="submission" date="2017-08" db="EMBL/GenBank/DDBJ databases">
        <title>Infants hospitalized years apart are colonized by the same room-sourced microbial strains.</title>
        <authorList>
            <person name="Brooks B."/>
            <person name="Olm M.R."/>
            <person name="Firek B.A."/>
            <person name="Baker R."/>
            <person name="Thomas B.C."/>
            <person name="Morowitz M.J."/>
            <person name="Banfield J.F."/>
        </authorList>
    </citation>
    <scope>NUCLEOTIDE SEQUENCE [LARGE SCALE GENOMIC DNA]</scope>
    <source>
        <strain evidence="1">S2_005_003_R2_41</strain>
    </source>
</reference>
<gene>
    <name evidence="1" type="ORF">DI563_22475</name>
</gene>
<organism evidence="1 2">
    <name type="scientific">Variovorax paradoxus</name>
    <dbReference type="NCBI Taxonomy" id="34073"/>
    <lineage>
        <taxon>Bacteria</taxon>
        <taxon>Pseudomonadati</taxon>
        <taxon>Pseudomonadota</taxon>
        <taxon>Betaproteobacteria</taxon>
        <taxon>Burkholderiales</taxon>
        <taxon>Comamonadaceae</taxon>
        <taxon>Variovorax</taxon>
    </lineage>
</organism>
<dbReference type="Proteomes" id="UP000249135">
    <property type="component" value="Unassembled WGS sequence"/>
</dbReference>
<proteinExistence type="predicted"/>
<accession>A0A2W5PPE1</accession>
<name>A0A2W5PPE1_VARPD</name>
<dbReference type="EMBL" id="QFPP01000385">
    <property type="protein sequence ID" value="PZQ66824.1"/>
    <property type="molecule type" value="Genomic_DNA"/>
</dbReference>
<dbReference type="AlphaFoldDB" id="A0A2W5PPE1"/>
<protein>
    <submittedName>
        <fullName evidence="1">Uncharacterized protein</fullName>
    </submittedName>
</protein>
<evidence type="ECO:0000313" key="1">
    <source>
        <dbReference type="EMBL" id="PZQ66824.1"/>
    </source>
</evidence>
<sequence length="151" mass="17195">MVRYGFEYIGAAILVEKHESERRPHNVIAPMPAYFLAAHGIELTFKAYLRFRGVSARDLTLKIGHDLHRCNEEAKRLGLDEHFKEHGQDTAALELLMTLNGPSHSLRYFQSGMKTFPLWSLVEPLAVRLHQAVAPLVGYHTFEGITYSAYQ</sequence>
<comment type="caution">
    <text evidence="1">The sequence shown here is derived from an EMBL/GenBank/DDBJ whole genome shotgun (WGS) entry which is preliminary data.</text>
</comment>